<proteinExistence type="predicted"/>
<gene>
    <name evidence="2" type="ORF">NG99_12650</name>
</gene>
<protein>
    <recommendedName>
        <fullName evidence="1">DUF7683 domain-containing protein</fullName>
    </recommendedName>
</protein>
<dbReference type="OrthoDB" id="6557055at2"/>
<evidence type="ECO:0000313" key="2">
    <source>
        <dbReference type="EMBL" id="KGT93046.1"/>
    </source>
</evidence>
<reference evidence="2 3" key="1">
    <citation type="submission" date="2014-10" db="EMBL/GenBank/DDBJ databases">
        <title>Genome sequence of Erwinia typographi M043b.</title>
        <authorList>
            <person name="Chan K.-G."/>
            <person name="Tan W.-S."/>
        </authorList>
    </citation>
    <scope>NUCLEOTIDE SEQUENCE [LARGE SCALE GENOMIC DNA]</scope>
    <source>
        <strain evidence="2 3">M043b</strain>
    </source>
</reference>
<sequence length="64" mass="7500">MTIIYTVEAFERVDELLVFEIDIPKEKFPEIARVMAWTDEEYNDFIAGMGGGLPVCRLMQWRKS</sequence>
<evidence type="ECO:0000313" key="3">
    <source>
        <dbReference type="Proteomes" id="UP000030351"/>
    </source>
</evidence>
<accession>A0A0A3Z5Z7</accession>
<organism evidence="2 3">
    <name type="scientific">Erwinia typographi</name>
    <dbReference type="NCBI Taxonomy" id="371042"/>
    <lineage>
        <taxon>Bacteria</taxon>
        <taxon>Pseudomonadati</taxon>
        <taxon>Pseudomonadota</taxon>
        <taxon>Gammaproteobacteria</taxon>
        <taxon>Enterobacterales</taxon>
        <taxon>Erwiniaceae</taxon>
        <taxon>Erwinia</taxon>
    </lineage>
</organism>
<keyword evidence="3" id="KW-1185">Reference proteome</keyword>
<dbReference type="AlphaFoldDB" id="A0A0A3Z5Z7"/>
<name>A0A0A3Z5Z7_9GAMM</name>
<comment type="caution">
    <text evidence="2">The sequence shown here is derived from an EMBL/GenBank/DDBJ whole genome shotgun (WGS) entry which is preliminary data.</text>
</comment>
<evidence type="ECO:0000259" key="1">
    <source>
        <dbReference type="Pfam" id="PF24731"/>
    </source>
</evidence>
<dbReference type="Proteomes" id="UP000030351">
    <property type="component" value="Unassembled WGS sequence"/>
</dbReference>
<dbReference type="RefSeq" id="WP_034893118.1">
    <property type="nucleotide sequence ID" value="NZ_JRUQ01000038.1"/>
</dbReference>
<feature type="domain" description="DUF7683" evidence="1">
    <location>
        <begin position="4"/>
        <end position="42"/>
    </location>
</feature>
<dbReference type="eggNOG" id="ENOG5032WZQ">
    <property type="taxonomic scope" value="Bacteria"/>
</dbReference>
<dbReference type="Pfam" id="PF24731">
    <property type="entry name" value="DUF7683"/>
    <property type="match status" value="1"/>
</dbReference>
<dbReference type="EMBL" id="JRUQ01000038">
    <property type="protein sequence ID" value="KGT93046.1"/>
    <property type="molecule type" value="Genomic_DNA"/>
</dbReference>
<dbReference type="InterPro" id="IPR056100">
    <property type="entry name" value="DUF7683"/>
</dbReference>